<evidence type="ECO:0000256" key="1">
    <source>
        <dbReference type="ARBA" id="ARBA00004173"/>
    </source>
</evidence>
<dbReference type="InterPro" id="IPR029028">
    <property type="entry name" value="Alpha/beta_knot_MTases"/>
</dbReference>
<dbReference type="InterPro" id="IPR013123">
    <property type="entry name" value="SpoU_subst-bd"/>
</dbReference>
<evidence type="ECO:0000256" key="5">
    <source>
        <dbReference type="ARBA" id="ARBA00023128"/>
    </source>
</evidence>
<dbReference type="GO" id="GO:0003723">
    <property type="term" value="F:RNA binding"/>
    <property type="evidence" value="ECO:0007669"/>
    <property type="project" value="InterPro"/>
</dbReference>
<dbReference type="SUPFAM" id="SSF75217">
    <property type="entry name" value="alpha/beta knot"/>
    <property type="match status" value="1"/>
</dbReference>
<feature type="domain" description="RNA 2-O ribose methyltransferase substrate binding" evidence="7">
    <location>
        <begin position="48"/>
        <end position="134"/>
    </location>
</feature>
<dbReference type="SUPFAM" id="SSF55315">
    <property type="entry name" value="L30e-like"/>
    <property type="match status" value="1"/>
</dbReference>
<organism evidence="8">
    <name type="scientific">Mesocestoides corti</name>
    <name type="common">Flatworm</name>
    <dbReference type="NCBI Taxonomy" id="53468"/>
    <lineage>
        <taxon>Eukaryota</taxon>
        <taxon>Metazoa</taxon>
        <taxon>Spiralia</taxon>
        <taxon>Lophotrochozoa</taxon>
        <taxon>Platyhelminthes</taxon>
        <taxon>Cestoda</taxon>
        <taxon>Eucestoda</taxon>
        <taxon>Cyclophyllidea</taxon>
        <taxon>Mesocestoididae</taxon>
        <taxon>Mesocestoides</taxon>
    </lineage>
</organism>
<evidence type="ECO:0000256" key="2">
    <source>
        <dbReference type="ARBA" id="ARBA00022603"/>
    </source>
</evidence>
<comment type="subcellular location">
    <subcellularLocation>
        <location evidence="1">Mitochondrion</location>
    </subcellularLocation>
</comment>
<dbReference type="PANTHER" id="PTHR46103:SF1">
    <property type="entry name" value="RRNA METHYLTRANSFERASE 1, MITOCHONDRIAL"/>
    <property type="match status" value="1"/>
</dbReference>
<dbReference type="SMART" id="SM00967">
    <property type="entry name" value="SpoU_sub_bind"/>
    <property type="match status" value="1"/>
</dbReference>
<protein>
    <recommendedName>
        <fullName evidence="6">rRNA methyltransferase 1, mitochondrial</fullName>
    </recommendedName>
</protein>
<evidence type="ECO:0000256" key="6">
    <source>
        <dbReference type="ARBA" id="ARBA00034881"/>
    </source>
</evidence>
<keyword evidence="4" id="KW-0809">Transit peptide</keyword>
<keyword evidence="5" id="KW-0496">Mitochondrion</keyword>
<dbReference type="Gene3D" id="3.30.1330.30">
    <property type="match status" value="1"/>
</dbReference>
<dbReference type="Pfam" id="PF08032">
    <property type="entry name" value="SpoU_sub_bind"/>
    <property type="match status" value="1"/>
</dbReference>
<reference evidence="8" key="1">
    <citation type="submission" date="2019-11" db="UniProtKB">
        <authorList>
            <consortium name="WormBaseParasite"/>
        </authorList>
    </citation>
    <scope>IDENTIFICATION</scope>
</reference>
<keyword evidence="2" id="KW-0489">Methyltransferase</keyword>
<dbReference type="InterPro" id="IPR029064">
    <property type="entry name" value="Ribosomal_eL30-like_sf"/>
</dbReference>
<dbReference type="Pfam" id="PF00588">
    <property type="entry name" value="SpoU_methylase"/>
    <property type="match status" value="1"/>
</dbReference>
<dbReference type="GO" id="GO:0005739">
    <property type="term" value="C:mitochondrion"/>
    <property type="evidence" value="ECO:0007669"/>
    <property type="project" value="UniProtKB-SubCell"/>
</dbReference>
<keyword evidence="3" id="KW-0808">Transferase</keyword>
<evidence type="ECO:0000259" key="7">
    <source>
        <dbReference type="SMART" id="SM00967"/>
    </source>
</evidence>
<evidence type="ECO:0000256" key="4">
    <source>
        <dbReference type="ARBA" id="ARBA00022946"/>
    </source>
</evidence>
<dbReference type="GO" id="GO:0016435">
    <property type="term" value="F:rRNA (guanine) methyltransferase activity"/>
    <property type="evidence" value="ECO:0007669"/>
    <property type="project" value="TreeGrafter"/>
</dbReference>
<dbReference type="InterPro" id="IPR047182">
    <property type="entry name" value="MRM1"/>
</dbReference>
<evidence type="ECO:0000313" key="8">
    <source>
        <dbReference type="WBParaSite" id="MCU_001259-RC"/>
    </source>
</evidence>
<dbReference type="InterPro" id="IPR001537">
    <property type="entry name" value="SpoU_MeTrfase"/>
</dbReference>
<sequence>MHLKVRRVTHGLFSVQRFSCHGVRENLPKNLQLELDAMRKGSQNDLEIIYGIQPTLAALSAKQRSISHIYVRDDLLQFPSKCSTYKNQWVSNLIQVASTSDIKIKSVPRDFLSSLTNGRSNQGVAIACTPLPTPSLHGVSAHSLLHFIHCRSGNGKVGSCCGSSSVVLFLDQVQDVMNVGSILRSAVFFGVPTVLFSAHFSASPSPLISKLSAGAMEALRFFRVSNSVSTLKQLHEFGFTIVGTAGNQPKFQENFDHSQPLELPLVKPEMVGASATQSRRPLVLVLGSESTGLSASVLSVCNLIIRIPGLVDVMAERLDGSTEALPTSLNVAAATAILLHSLHRIRA</sequence>
<name>A0A5K3EM96_MESCO</name>
<dbReference type="PANTHER" id="PTHR46103">
    <property type="entry name" value="RRNA METHYLTRANSFERASE 1, MITOCHONDRIAL"/>
    <property type="match status" value="1"/>
</dbReference>
<dbReference type="AlphaFoldDB" id="A0A5K3EM96"/>
<dbReference type="InterPro" id="IPR029026">
    <property type="entry name" value="tRNA_m1G_MTases_N"/>
</dbReference>
<dbReference type="WBParaSite" id="MCU_001259-RC">
    <property type="protein sequence ID" value="MCU_001259-RC"/>
    <property type="gene ID" value="MCU_001259"/>
</dbReference>
<evidence type="ECO:0000256" key="3">
    <source>
        <dbReference type="ARBA" id="ARBA00022679"/>
    </source>
</evidence>
<accession>A0A5K3EM96</accession>
<proteinExistence type="predicted"/>
<dbReference type="Gene3D" id="3.40.1280.10">
    <property type="match status" value="1"/>
</dbReference>